<dbReference type="SUPFAM" id="SSF48452">
    <property type="entry name" value="TPR-like"/>
    <property type="match status" value="1"/>
</dbReference>
<comment type="caution">
    <text evidence="6">The sequence shown here is derived from an EMBL/GenBank/DDBJ whole genome shotgun (WGS) entry which is preliminary data.</text>
</comment>
<dbReference type="PROSITE" id="PS50005">
    <property type="entry name" value="TPR"/>
    <property type="match status" value="2"/>
</dbReference>
<dbReference type="PROSITE" id="PS50297">
    <property type="entry name" value="ANK_REP_REGION"/>
    <property type="match status" value="5"/>
</dbReference>
<evidence type="ECO:0000256" key="4">
    <source>
        <dbReference type="PROSITE-ProRule" id="PRU00339"/>
    </source>
</evidence>
<dbReference type="PANTHER" id="PTHR24123">
    <property type="entry name" value="ANKYRIN REPEAT-CONTAINING"/>
    <property type="match status" value="1"/>
</dbReference>
<feature type="repeat" description="TPR" evidence="4">
    <location>
        <begin position="317"/>
        <end position="350"/>
    </location>
</feature>
<dbReference type="SMART" id="SM00028">
    <property type="entry name" value="TPR"/>
    <property type="match status" value="3"/>
</dbReference>
<dbReference type="EMBL" id="JAVRHY010000007">
    <property type="protein sequence ID" value="MDT0618761.1"/>
    <property type="molecule type" value="Genomic_DNA"/>
</dbReference>
<proteinExistence type="predicted"/>
<dbReference type="Gene3D" id="1.25.40.10">
    <property type="entry name" value="Tetratricopeptide repeat domain"/>
    <property type="match status" value="2"/>
</dbReference>
<keyword evidence="1" id="KW-0677">Repeat</keyword>
<dbReference type="InterPro" id="IPR011990">
    <property type="entry name" value="TPR-like_helical_dom_sf"/>
</dbReference>
<evidence type="ECO:0000256" key="2">
    <source>
        <dbReference type="ARBA" id="ARBA00023043"/>
    </source>
</evidence>
<dbReference type="InterPro" id="IPR051165">
    <property type="entry name" value="Multifunctional_ANK_Repeat"/>
</dbReference>
<feature type="repeat" description="ANK" evidence="3">
    <location>
        <begin position="185"/>
        <end position="217"/>
    </location>
</feature>
<evidence type="ECO:0000256" key="1">
    <source>
        <dbReference type="ARBA" id="ARBA00022737"/>
    </source>
</evidence>
<name>A0ABU3B8G6_9GAMM</name>
<dbReference type="RefSeq" id="WP_311658954.1">
    <property type="nucleotide sequence ID" value="NZ_JAVRHY010000007.1"/>
</dbReference>
<feature type="chain" id="PRO_5046589719" evidence="5">
    <location>
        <begin position="27"/>
        <end position="423"/>
    </location>
</feature>
<keyword evidence="2 3" id="KW-0040">ANK repeat</keyword>
<accession>A0ABU3B8G6</accession>
<dbReference type="SMART" id="SM00248">
    <property type="entry name" value="ANK"/>
    <property type="match status" value="7"/>
</dbReference>
<feature type="signal peptide" evidence="5">
    <location>
        <begin position="1"/>
        <end position="26"/>
    </location>
</feature>
<dbReference type="Pfam" id="PF12796">
    <property type="entry name" value="Ank_2"/>
    <property type="match status" value="2"/>
</dbReference>
<dbReference type="Proteomes" id="UP001259982">
    <property type="component" value="Unassembled WGS sequence"/>
</dbReference>
<dbReference type="PROSITE" id="PS50088">
    <property type="entry name" value="ANK_REPEAT"/>
    <property type="match status" value="5"/>
</dbReference>
<gene>
    <name evidence="6" type="ORF">RM531_09780</name>
</gene>
<organism evidence="6 7">
    <name type="scientific">Spectribacter acetivorans</name>
    <dbReference type="NCBI Taxonomy" id="3075603"/>
    <lineage>
        <taxon>Bacteria</taxon>
        <taxon>Pseudomonadati</taxon>
        <taxon>Pseudomonadota</taxon>
        <taxon>Gammaproteobacteria</taxon>
        <taxon>Salinisphaerales</taxon>
        <taxon>Salinisphaeraceae</taxon>
        <taxon>Spectribacter</taxon>
    </lineage>
</organism>
<evidence type="ECO:0000256" key="3">
    <source>
        <dbReference type="PROSITE-ProRule" id="PRU00023"/>
    </source>
</evidence>
<feature type="repeat" description="ANK" evidence="3">
    <location>
        <begin position="218"/>
        <end position="250"/>
    </location>
</feature>
<evidence type="ECO:0000313" key="7">
    <source>
        <dbReference type="Proteomes" id="UP001259982"/>
    </source>
</evidence>
<keyword evidence="7" id="KW-1185">Reference proteome</keyword>
<dbReference type="Pfam" id="PF13432">
    <property type="entry name" value="TPR_16"/>
    <property type="match status" value="2"/>
</dbReference>
<feature type="repeat" description="ANK" evidence="3">
    <location>
        <begin position="82"/>
        <end position="114"/>
    </location>
</feature>
<dbReference type="Gene3D" id="1.25.40.20">
    <property type="entry name" value="Ankyrin repeat-containing domain"/>
    <property type="match status" value="3"/>
</dbReference>
<keyword evidence="5" id="KW-0732">Signal</keyword>
<dbReference type="SUPFAM" id="SSF48403">
    <property type="entry name" value="Ankyrin repeat"/>
    <property type="match status" value="1"/>
</dbReference>
<evidence type="ECO:0000313" key="6">
    <source>
        <dbReference type="EMBL" id="MDT0618761.1"/>
    </source>
</evidence>
<protein>
    <submittedName>
        <fullName evidence="6">Ankyrin repeat domain-containing protein</fullName>
    </submittedName>
</protein>
<evidence type="ECO:0000256" key="5">
    <source>
        <dbReference type="SAM" id="SignalP"/>
    </source>
</evidence>
<feature type="repeat" description="TPR" evidence="4">
    <location>
        <begin position="283"/>
        <end position="316"/>
    </location>
</feature>
<feature type="repeat" description="ANK" evidence="3">
    <location>
        <begin position="49"/>
        <end position="81"/>
    </location>
</feature>
<sequence>MTKRRSHRRLLFLLTCLVVSGLSALAAAPRMDTLCLLQQGLHAGDPAFKGWSCLHHAAARGATGVIDEMLAYGSDIDERTAQGLTPLALAARRGQIEALDNLLAHNAALTPTDNVRGFTPLHEAAEHQHAAVLRRLLRAGADPDARNQWQQTPLWQAAWQAWHDNTQIARLLVAFGAEIDLPDDKGHTPLHMAARSGHTPLVAYLLDQGAAIDHPSDRGRTPLYQAVVANARPAARLLLQHGADPNVSIEGWTPLRLALHEQRYRLADMLVEAGATGYERYAAAARVQQGRQLLEQTRFEQAIVAFDKAIAMAPDQSEGYYGRGVALARSGRMQEAADELQRSLGINPDHPGALEWLGVARANQGEHQQAITPLQALTRTRPDYGRGWHLLGRSLAALGETEQAGAAEATACRLGYQPACDNG</sequence>
<dbReference type="PANTHER" id="PTHR24123:SF33">
    <property type="entry name" value="PROTEIN HOS4"/>
    <property type="match status" value="1"/>
</dbReference>
<dbReference type="PRINTS" id="PR01415">
    <property type="entry name" value="ANKYRIN"/>
</dbReference>
<dbReference type="InterPro" id="IPR002110">
    <property type="entry name" value="Ankyrin_rpt"/>
</dbReference>
<dbReference type="InterPro" id="IPR019734">
    <property type="entry name" value="TPR_rpt"/>
</dbReference>
<keyword evidence="4" id="KW-0802">TPR repeat</keyword>
<feature type="repeat" description="ANK" evidence="3">
    <location>
        <begin position="116"/>
        <end position="148"/>
    </location>
</feature>
<reference evidence="6 7" key="1">
    <citation type="submission" date="2023-09" db="EMBL/GenBank/DDBJ databases">
        <authorList>
            <person name="Rey-Velasco X."/>
        </authorList>
    </citation>
    <scope>NUCLEOTIDE SEQUENCE [LARGE SCALE GENOMIC DNA]</scope>
    <source>
        <strain evidence="6 7">P385</strain>
    </source>
</reference>
<dbReference type="InterPro" id="IPR036770">
    <property type="entry name" value="Ankyrin_rpt-contain_sf"/>
</dbReference>